<dbReference type="Pfam" id="PF03547">
    <property type="entry name" value="Mem_trans"/>
    <property type="match status" value="1"/>
</dbReference>
<evidence type="ECO:0000256" key="8">
    <source>
        <dbReference type="ARBA" id="ARBA00025752"/>
    </source>
</evidence>
<keyword evidence="4" id="KW-0812">Transmembrane</keyword>
<evidence type="ECO:0000256" key="4">
    <source>
        <dbReference type="ARBA" id="ARBA00022692"/>
    </source>
</evidence>
<dbReference type="GO" id="GO:0016020">
    <property type="term" value="C:membrane"/>
    <property type="evidence" value="ECO:0007669"/>
    <property type="project" value="UniProtKB-SubCell"/>
</dbReference>
<dbReference type="PANTHER" id="PTHR31651">
    <property type="match status" value="1"/>
</dbReference>
<comment type="caution">
    <text evidence="9">The sequence shown here is derived from an EMBL/GenBank/DDBJ whole genome shotgun (WGS) entry which is preliminary data.</text>
</comment>
<protein>
    <submittedName>
        <fullName evidence="9">Uncharacterized protein</fullName>
    </submittedName>
</protein>
<dbReference type="Proteomes" id="UP000186817">
    <property type="component" value="Unassembled WGS sequence"/>
</dbReference>
<proteinExistence type="inferred from homology"/>
<evidence type="ECO:0000256" key="3">
    <source>
        <dbReference type="ARBA" id="ARBA00022448"/>
    </source>
</evidence>
<sequence>MRGRNSAKGERAGKSVSMNCNTCNDVAQLRHFEISCSRGFAAMAGFVAVLIAALRAIGVSVSAMAAGFLGARLGIISPQAQKSMAAISMNILIPSLLFTRIIYCDQCNQHLAQCTRCSPFIDILCNSWVLILLPFVVVGIGVFLGKLTAVLTAAPSSFSKGTICAIAFGNSTGLPIVLLTVISQSAASLTPSKQLDPLQHLPVYLMLYPVLQWSIGSWLLADTAGPQAEAVDNDPEISEVESIPSSEASLAQTNKHKCCLRVLQELRNVLQQALTPPVLGALLGLLVGFTPVRAWLVDLRDQDNDAPLQWFYAGLYKLGDAAVPVNLLILGSSLAKGADFHALPCRVGLGIAFSKLILMPGFMVLIVYGLIRIIPNKGYSLWLVALVVSCTPTANNVAVMAQNGGQSKEGMATAIFLQYLFAPICVTLSLAAFIQLLSSDCFLPPV</sequence>
<organism evidence="9 10">
    <name type="scientific">Symbiodinium microadriaticum</name>
    <name type="common">Dinoflagellate</name>
    <name type="synonym">Zooxanthella microadriatica</name>
    <dbReference type="NCBI Taxonomy" id="2951"/>
    <lineage>
        <taxon>Eukaryota</taxon>
        <taxon>Sar</taxon>
        <taxon>Alveolata</taxon>
        <taxon>Dinophyceae</taxon>
        <taxon>Suessiales</taxon>
        <taxon>Symbiodiniaceae</taxon>
        <taxon>Symbiodinium</taxon>
    </lineage>
</organism>
<evidence type="ECO:0000256" key="1">
    <source>
        <dbReference type="ARBA" id="ARBA00004141"/>
    </source>
</evidence>
<evidence type="ECO:0000256" key="5">
    <source>
        <dbReference type="ARBA" id="ARBA00022989"/>
    </source>
</evidence>
<evidence type="ECO:0000256" key="2">
    <source>
        <dbReference type="ARBA" id="ARBA00004308"/>
    </source>
</evidence>
<evidence type="ECO:0000313" key="10">
    <source>
        <dbReference type="Proteomes" id="UP000186817"/>
    </source>
</evidence>
<evidence type="ECO:0000256" key="7">
    <source>
        <dbReference type="ARBA" id="ARBA00025100"/>
    </source>
</evidence>
<dbReference type="AlphaFoldDB" id="A0A1Q9D4H6"/>
<comment type="similarity">
    <text evidence="8">Belongs to the auxin efflux carrier (TC 2.A.69.2) family.</text>
</comment>
<evidence type="ECO:0000256" key="6">
    <source>
        <dbReference type="ARBA" id="ARBA00023136"/>
    </source>
</evidence>
<name>A0A1Q9D4H6_SYMMI</name>
<dbReference type="OrthoDB" id="191139at2759"/>
<dbReference type="PANTHER" id="PTHR31651:SF33">
    <property type="entry name" value="PROTEIN PIN-LIKES 1"/>
    <property type="match status" value="1"/>
</dbReference>
<dbReference type="EMBL" id="LSRX01000731">
    <property type="protein sequence ID" value="OLP90047.1"/>
    <property type="molecule type" value="Genomic_DNA"/>
</dbReference>
<keyword evidence="3" id="KW-0813">Transport</keyword>
<dbReference type="OMA" id="FIVCYHI"/>
<reference evidence="9 10" key="1">
    <citation type="submission" date="2016-02" db="EMBL/GenBank/DDBJ databases">
        <title>Genome analysis of coral dinoflagellate symbionts highlights evolutionary adaptations to a symbiotic lifestyle.</title>
        <authorList>
            <person name="Aranda M."/>
            <person name="Li Y."/>
            <person name="Liew Y.J."/>
            <person name="Baumgarten S."/>
            <person name="Simakov O."/>
            <person name="Wilson M."/>
            <person name="Piel J."/>
            <person name="Ashoor H."/>
            <person name="Bougouffa S."/>
            <person name="Bajic V.B."/>
            <person name="Ryu T."/>
            <person name="Ravasi T."/>
            <person name="Bayer T."/>
            <person name="Micklem G."/>
            <person name="Kim H."/>
            <person name="Bhak J."/>
            <person name="Lajeunesse T.C."/>
            <person name="Voolstra C.R."/>
        </authorList>
    </citation>
    <scope>NUCLEOTIDE SEQUENCE [LARGE SCALE GENOMIC DNA]</scope>
    <source>
        <strain evidence="9 10">CCMP2467</strain>
    </source>
</reference>
<dbReference type="InterPro" id="IPR045033">
    <property type="entry name" value="PILS1/3/4/5/7"/>
</dbReference>
<accession>A0A1Q9D4H6</accession>
<dbReference type="GO" id="GO:0055085">
    <property type="term" value="P:transmembrane transport"/>
    <property type="evidence" value="ECO:0007669"/>
    <property type="project" value="InterPro"/>
</dbReference>
<keyword evidence="5" id="KW-1133">Transmembrane helix</keyword>
<comment type="function">
    <text evidence="7">Involved in cellular auxin homeostasis by regulating auxin metabolism. Regulates intracellular auxin accumulation at the endoplasmic reticulum and thus auxin availability for nuclear auxin signaling.</text>
</comment>
<keyword evidence="6" id="KW-0472">Membrane</keyword>
<comment type="subcellular location">
    <subcellularLocation>
        <location evidence="2">Endomembrane system</location>
    </subcellularLocation>
    <subcellularLocation>
        <location evidence="1">Membrane</location>
        <topology evidence="1">Multi-pass membrane protein</topology>
    </subcellularLocation>
</comment>
<evidence type="ECO:0000313" key="9">
    <source>
        <dbReference type="EMBL" id="OLP90047.1"/>
    </source>
</evidence>
<keyword evidence="10" id="KW-1185">Reference proteome</keyword>
<gene>
    <name evidence="9" type="ORF">AK812_SmicGene28456</name>
</gene>
<dbReference type="InterPro" id="IPR004776">
    <property type="entry name" value="Mem_transp_PIN-like"/>
</dbReference>
<dbReference type="GO" id="GO:0012505">
    <property type="term" value="C:endomembrane system"/>
    <property type="evidence" value="ECO:0007669"/>
    <property type="project" value="UniProtKB-SubCell"/>
</dbReference>